<dbReference type="SMART" id="SM00484">
    <property type="entry name" value="XPGI"/>
    <property type="match status" value="1"/>
</dbReference>
<feature type="domain" description="XPG-I" evidence="14">
    <location>
        <begin position="678"/>
        <end position="747"/>
    </location>
</feature>
<sequence length="994" mass="108359">MGLAIDSSIWLYHFRMAMRDPEGKTLTSAHLLGFFWRILKLLYYGIQPVFVFDGGAPVLKRRTLANRRTAKEGARETHARTAEKLLAAQMRAAAVAHVQGKPPSKPVVARTIRDPAKDPFELPQMTSQPIPEKDLRYATEDEIRALMSSIAPEDLDINSPFFQSLPPELQYELVGDLRLQSRGTSYSRLQAMLASAPTPIDFSRAQVAGLKIRNDLTQKVLTVTDEIGHANIQVPVRVAGVRNREYVLIRNPTGEGGFALALRDAGTTQAKAIDVDARESSPPKIEDDEDIPLEEVEIPGVSAADPELDALVAVSDPKTRKERALALLSARAEQHARQVRSERGIEAREELLYGRAAAPAGGGLFHDEDSDDELEMEEVVIQSGNADASQTIHVLSESEEPTATLHGPLTDTTLIEVPAPDVHVQPKHRSPVHYDTPTFEYPITEHNTPAVPSSDAPHLSNQDAAVQCSAALQATNIVRADDVTAAAASIDVDMQASDGAALYNVTPKSNMDANTVVASGSAASLASTGSQNTEIASDDAATVIPTTEIGHARPSETADTTEAEHDAAQTPVKRERSPSEYSSSSPEPEPLGPDGFPLPTAEEVEEEEAREARDMAQLDGDQSEFATFVSATSGRSLAEMQAEVAAEVESLRAEHARTRRSEEDVTQQMASEVQTLLSLFGIPYVTAPMEAEAQCAKLAQLGLVDGIITDDSDVFLFGGTPVYRHMFNANKDVESYFLRDIQRELGLDRDRLIELALLLGSDYTEGLSGVGPVLAMEILSLYSGNGGLAAFREWWGQVQIGADMHDGSKVRRRIKRALRERVHLSDDWPDENVRDAYVNPLVDSSDEQFVWGHADLDGLRAFLREFLGWTSEKTDEYVLPVIEQQRKTARQHRMQTTLHQAGFVAGEMRMRTSGSTYASARLQQVVRDFRRASGADNAGAQSGAAANGDDANDDDDDGDSNDGSATTGASRSAPPNRRRTKRPRVLSRRSAHLH</sequence>
<feature type="region of interest" description="Disordered" evidence="13">
    <location>
        <begin position="540"/>
        <end position="622"/>
    </location>
</feature>
<evidence type="ECO:0000256" key="11">
    <source>
        <dbReference type="ARBA" id="ARBA00023242"/>
    </source>
</evidence>
<accession>A0AAF0J617</accession>
<dbReference type="PRINTS" id="PR00853">
    <property type="entry name" value="XPGRADSUPER"/>
</dbReference>
<dbReference type="Pfam" id="PF00867">
    <property type="entry name" value="XPG_I"/>
    <property type="match status" value="1"/>
</dbReference>
<dbReference type="Pfam" id="PF00752">
    <property type="entry name" value="XPG_N"/>
    <property type="match status" value="1"/>
</dbReference>
<dbReference type="SUPFAM" id="SSF47807">
    <property type="entry name" value="5' to 3' exonuclease, C-terminal subdomain"/>
    <property type="match status" value="1"/>
</dbReference>
<dbReference type="AlphaFoldDB" id="A0AAF0J617"/>
<evidence type="ECO:0000256" key="1">
    <source>
        <dbReference type="ARBA" id="ARBA00001946"/>
    </source>
</evidence>
<dbReference type="SMART" id="SM00279">
    <property type="entry name" value="HhH2"/>
    <property type="match status" value="1"/>
</dbReference>
<keyword evidence="5" id="KW-0479">Metal-binding</keyword>
<evidence type="ECO:0000313" key="17">
    <source>
        <dbReference type="Proteomes" id="UP001219933"/>
    </source>
</evidence>
<comment type="similarity">
    <text evidence="12">Belongs to the XPG/RAD2 endonuclease family. GEN subfamily.</text>
</comment>
<feature type="region of interest" description="Disordered" evidence="13">
    <location>
        <begin position="932"/>
        <end position="994"/>
    </location>
</feature>
<dbReference type="PANTHER" id="PTHR16171">
    <property type="entry name" value="DNA REPAIR PROTEIN COMPLEMENTING XP-G CELLS-RELATED"/>
    <property type="match status" value="1"/>
</dbReference>
<dbReference type="SUPFAM" id="SSF88723">
    <property type="entry name" value="PIN domain-like"/>
    <property type="match status" value="1"/>
</dbReference>
<dbReference type="InterPro" id="IPR006085">
    <property type="entry name" value="XPG_DNA_repair_N"/>
</dbReference>
<dbReference type="InterPro" id="IPR029060">
    <property type="entry name" value="PIN-like_dom_sf"/>
</dbReference>
<dbReference type="PROSITE" id="PS00842">
    <property type="entry name" value="XPG_2"/>
    <property type="match status" value="1"/>
</dbReference>
<dbReference type="InterPro" id="IPR006084">
    <property type="entry name" value="XPG/Rad2"/>
</dbReference>
<dbReference type="CDD" id="cd09904">
    <property type="entry name" value="H3TH_XPG"/>
    <property type="match status" value="1"/>
</dbReference>
<dbReference type="FunFam" id="1.10.150.20:FF:000030">
    <property type="entry name" value="Flap endonuclease GEN-like 1"/>
    <property type="match status" value="1"/>
</dbReference>
<dbReference type="GO" id="GO:0005634">
    <property type="term" value="C:nucleus"/>
    <property type="evidence" value="ECO:0007669"/>
    <property type="project" value="UniProtKB-SubCell"/>
</dbReference>
<dbReference type="GO" id="GO:0006289">
    <property type="term" value="P:nucleotide-excision repair"/>
    <property type="evidence" value="ECO:0007669"/>
    <property type="project" value="InterPro"/>
</dbReference>
<gene>
    <name evidence="16" type="primary">RAD2</name>
    <name evidence="16" type="ORF">MCUN1_001642</name>
</gene>
<evidence type="ECO:0000256" key="7">
    <source>
        <dbReference type="ARBA" id="ARBA00022763"/>
    </source>
</evidence>
<comment type="cofactor">
    <cofactor evidence="1">
        <name>Mg(2+)</name>
        <dbReference type="ChEBI" id="CHEBI:18420"/>
    </cofactor>
</comment>
<evidence type="ECO:0000256" key="5">
    <source>
        <dbReference type="ARBA" id="ARBA00022723"/>
    </source>
</evidence>
<dbReference type="Proteomes" id="UP001219933">
    <property type="component" value="Chromosome 2"/>
</dbReference>
<dbReference type="Gene3D" id="3.40.50.1010">
    <property type="entry name" value="5'-nuclease"/>
    <property type="match status" value="2"/>
</dbReference>
<dbReference type="GO" id="GO:0003697">
    <property type="term" value="F:single-stranded DNA binding"/>
    <property type="evidence" value="ECO:0007669"/>
    <property type="project" value="InterPro"/>
</dbReference>
<evidence type="ECO:0000259" key="15">
    <source>
        <dbReference type="SMART" id="SM00485"/>
    </source>
</evidence>
<organism evidence="16 17">
    <name type="scientific">Malassezia cuniculi</name>
    <dbReference type="NCBI Taxonomy" id="948313"/>
    <lineage>
        <taxon>Eukaryota</taxon>
        <taxon>Fungi</taxon>
        <taxon>Dikarya</taxon>
        <taxon>Basidiomycota</taxon>
        <taxon>Ustilaginomycotina</taxon>
        <taxon>Malasseziomycetes</taxon>
        <taxon>Malasseziales</taxon>
        <taxon>Malasseziaceae</taxon>
        <taxon>Malassezia</taxon>
    </lineage>
</organism>
<feature type="compositionally biased region" description="Low complexity" evidence="13">
    <location>
        <begin position="934"/>
        <end position="949"/>
    </location>
</feature>
<evidence type="ECO:0000256" key="13">
    <source>
        <dbReference type="SAM" id="MobiDB-lite"/>
    </source>
</evidence>
<keyword evidence="9" id="KW-0460">Magnesium</keyword>
<feature type="domain" description="XPG N-terminal" evidence="15">
    <location>
        <begin position="1"/>
        <end position="74"/>
    </location>
</feature>
<dbReference type="EMBL" id="CP119878">
    <property type="protein sequence ID" value="WFD34798.1"/>
    <property type="molecule type" value="Genomic_DNA"/>
</dbReference>
<keyword evidence="6" id="KW-0255">Endonuclease</keyword>
<evidence type="ECO:0000256" key="9">
    <source>
        <dbReference type="ARBA" id="ARBA00022842"/>
    </source>
</evidence>
<comment type="similarity">
    <text evidence="3">Belongs to the XPG/RAD2 endonuclease family. XPG subfamily.</text>
</comment>
<proteinExistence type="inferred from homology"/>
<protein>
    <submittedName>
        <fullName evidence="16">DNA repair protein rad2</fullName>
    </submittedName>
</protein>
<dbReference type="PANTHER" id="PTHR16171:SF7">
    <property type="entry name" value="DNA REPAIR PROTEIN RAD2"/>
    <property type="match status" value="1"/>
</dbReference>
<feature type="compositionally biased region" description="Basic residues" evidence="13">
    <location>
        <begin position="976"/>
        <end position="994"/>
    </location>
</feature>
<evidence type="ECO:0000256" key="8">
    <source>
        <dbReference type="ARBA" id="ARBA00022801"/>
    </source>
</evidence>
<evidence type="ECO:0000256" key="6">
    <source>
        <dbReference type="ARBA" id="ARBA00022759"/>
    </source>
</evidence>
<keyword evidence="17" id="KW-1185">Reference proteome</keyword>
<keyword evidence="10" id="KW-0234">DNA repair</keyword>
<feature type="compositionally biased region" description="Basic and acidic residues" evidence="13">
    <location>
        <begin position="550"/>
        <end position="578"/>
    </location>
</feature>
<keyword evidence="11" id="KW-0539">Nucleus</keyword>
<feature type="compositionally biased region" description="Acidic residues" evidence="13">
    <location>
        <begin position="950"/>
        <end position="960"/>
    </location>
</feature>
<dbReference type="InterPro" id="IPR001044">
    <property type="entry name" value="XPG/Rad2_eukaryotes"/>
</dbReference>
<dbReference type="InterPro" id="IPR008918">
    <property type="entry name" value="HhH2"/>
</dbReference>
<evidence type="ECO:0000313" key="16">
    <source>
        <dbReference type="EMBL" id="WFD34798.1"/>
    </source>
</evidence>
<dbReference type="Gene3D" id="1.10.150.20">
    <property type="entry name" value="5' to 3' exonuclease, C-terminal subdomain"/>
    <property type="match status" value="1"/>
</dbReference>
<dbReference type="InterPro" id="IPR019974">
    <property type="entry name" value="XPG_CS"/>
</dbReference>
<dbReference type="GO" id="GO:0046872">
    <property type="term" value="F:metal ion binding"/>
    <property type="evidence" value="ECO:0007669"/>
    <property type="project" value="UniProtKB-KW"/>
</dbReference>
<dbReference type="InterPro" id="IPR036279">
    <property type="entry name" value="5-3_exonuclease_C_sf"/>
</dbReference>
<dbReference type="GO" id="GO:0048256">
    <property type="term" value="F:flap endonuclease activity"/>
    <property type="evidence" value="ECO:0007669"/>
    <property type="project" value="UniProtKB-ARBA"/>
</dbReference>
<name>A0AAF0J617_9BASI</name>
<evidence type="ECO:0000256" key="4">
    <source>
        <dbReference type="ARBA" id="ARBA00022722"/>
    </source>
</evidence>
<reference evidence="16" key="1">
    <citation type="submission" date="2023-03" db="EMBL/GenBank/DDBJ databases">
        <title>Mating type loci evolution in Malassezia.</title>
        <authorList>
            <person name="Coelho M.A."/>
        </authorList>
    </citation>
    <scope>NUCLEOTIDE SEQUENCE</scope>
    <source>
        <strain evidence="16">CBS 11721</strain>
    </source>
</reference>
<evidence type="ECO:0000259" key="14">
    <source>
        <dbReference type="SMART" id="SM00484"/>
    </source>
</evidence>
<dbReference type="InterPro" id="IPR006086">
    <property type="entry name" value="XPG-I_dom"/>
</dbReference>
<comment type="subcellular location">
    <subcellularLocation>
        <location evidence="2">Nucleus</location>
    </subcellularLocation>
</comment>
<keyword evidence="7" id="KW-0227">DNA damage</keyword>
<keyword evidence="8" id="KW-0378">Hydrolase</keyword>
<dbReference type="CDD" id="cd09868">
    <property type="entry name" value="PIN_XPG_RAD2"/>
    <property type="match status" value="2"/>
</dbReference>
<evidence type="ECO:0000256" key="3">
    <source>
        <dbReference type="ARBA" id="ARBA00005283"/>
    </source>
</evidence>
<evidence type="ECO:0000256" key="12">
    <source>
        <dbReference type="ARBA" id="ARBA00038112"/>
    </source>
</evidence>
<evidence type="ECO:0000256" key="10">
    <source>
        <dbReference type="ARBA" id="ARBA00023204"/>
    </source>
</evidence>
<evidence type="ECO:0000256" key="2">
    <source>
        <dbReference type="ARBA" id="ARBA00004123"/>
    </source>
</evidence>
<dbReference type="PRINTS" id="PR00066">
    <property type="entry name" value="XRODRMPGMNTG"/>
</dbReference>
<dbReference type="SMART" id="SM00485">
    <property type="entry name" value="XPGN"/>
    <property type="match status" value="1"/>
</dbReference>
<keyword evidence="4" id="KW-0540">Nuclease</keyword>